<evidence type="ECO:0000256" key="2">
    <source>
        <dbReference type="SAM" id="Phobius"/>
    </source>
</evidence>
<accession>A0ABP7XUG0</accession>
<evidence type="ECO:0000256" key="1">
    <source>
        <dbReference type="SAM" id="MobiDB-lite"/>
    </source>
</evidence>
<keyword evidence="4" id="KW-1185">Reference proteome</keyword>
<organism evidence="3 4">
    <name type="scientific">Nocardioides fonticola</name>
    <dbReference type="NCBI Taxonomy" id="450363"/>
    <lineage>
        <taxon>Bacteria</taxon>
        <taxon>Bacillati</taxon>
        <taxon>Actinomycetota</taxon>
        <taxon>Actinomycetes</taxon>
        <taxon>Propionibacteriales</taxon>
        <taxon>Nocardioidaceae</taxon>
        <taxon>Nocardioides</taxon>
    </lineage>
</organism>
<sequence>MGVAEIVAVVAVLVIGVTALFGRTVRRDQRDGLIVVPAATAPPPAAPEPPRGDPEDAQ</sequence>
<comment type="caution">
    <text evidence="3">The sequence shown here is derived from an EMBL/GenBank/DDBJ whole genome shotgun (WGS) entry which is preliminary data.</text>
</comment>
<feature type="region of interest" description="Disordered" evidence="1">
    <location>
        <begin position="37"/>
        <end position="58"/>
    </location>
</feature>
<name>A0ABP7XUG0_9ACTN</name>
<gene>
    <name evidence="3" type="ORF">GCM10022215_35450</name>
</gene>
<evidence type="ECO:0000313" key="4">
    <source>
        <dbReference type="Proteomes" id="UP001501495"/>
    </source>
</evidence>
<keyword evidence="2" id="KW-1133">Transmembrane helix</keyword>
<keyword evidence="2" id="KW-0812">Transmembrane</keyword>
<evidence type="ECO:0000313" key="3">
    <source>
        <dbReference type="EMBL" id="GAA4126209.1"/>
    </source>
</evidence>
<proteinExistence type="predicted"/>
<protein>
    <submittedName>
        <fullName evidence="3">Uncharacterized protein</fullName>
    </submittedName>
</protein>
<dbReference type="RefSeq" id="WP_344734809.1">
    <property type="nucleotide sequence ID" value="NZ_BAAAZH010000028.1"/>
</dbReference>
<reference evidence="4" key="1">
    <citation type="journal article" date="2019" name="Int. J. Syst. Evol. Microbiol.">
        <title>The Global Catalogue of Microorganisms (GCM) 10K type strain sequencing project: providing services to taxonomists for standard genome sequencing and annotation.</title>
        <authorList>
            <consortium name="The Broad Institute Genomics Platform"/>
            <consortium name="The Broad Institute Genome Sequencing Center for Infectious Disease"/>
            <person name="Wu L."/>
            <person name="Ma J."/>
        </authorList>
    </citation>
    <scope>NUCLEOTIDE SEQUENCE [LARGE SCALE GENOMIC DNA]</scope>
    <source>
        <strain evidence="4">JCM 16703</strain>
    </source>
</reference>
<dbReference type="EMBL" id="BAAAZH010000028">
    <property type="protein sequence ID" value="GAA4126209.1"/>
    <property type="molecule type" value="Genomic_DNA"/>
</dbReference>
<dbReference type="Proteomes" id="UP001501495">
    <property type="component" value="Unassembled WGS sequence"/>
</dbReference>
<feature type="transmembrane region" description="Helical" evidence="2">
    <location>
        <begin position="6"/>
        <end position="25"/>
    </location>
</feature>
<feature type="compositionally biased region" description="Pro residues" evidence="1">
    <location>
        <begin position="40"/>
        <end position="49"/>
    </location>
</feature>
<keyword evidence="2" id="KW-0472">Membrane</keyword>